<dbReference type="InterPro" id="IPR036412">
    <property type="entry name" value="HAD-like_sf"/>
</dbReference>
<proteinExistence type="inferred from homology"/>
<keyword evidence="3" id="KW-0479">Metal-binding</keyword>
<evidence type="ECO:0000313" key="7">
    <source>
        <dbReference type="Proteomes" id="UP001062165"/>
    </source>
</evidence>
<dbReference type="Proteomes" id="UP001062165">
    <property type="component" value="Chromosome"/>
</dbReference>
<dbReference type="RefSeq" id="WP_263050319.1">
    <property type="nucleotide sequence ID" value="NZ_CP106735.1"/>
</dbReference>
<organism evidence="6 7">
    <name type="scientific">Reichenbachiella carrageenanivorans</name>
    <dbReference type="NCBI Taxonomy" id="2979869"/>
    <lineage>
        <taxon>Bacteria</taxon>
        <taxon>Pseudomonadati</taxon>
        <taxon>Bacteroidota</taxon>
        <taxon>Cytophagia</taxon>
        <taxon>Cytophagales</taxon>
        <taxon>Reichenbachiellaceae</taxon>
        <taxon>Reichenbachiella</taxon>
    </lineage>
</organism>
<dbReference type="Pfam" id="PF13242">
    <property type="entry name" value="Hydrolase_like"/>
    <property type="match status" value="1"/>
</dbReference>
<reference evidence="6" key="1">
    <citation type="submission" date="2022-10" db="EMBL/GenBank/DDBJ databases">
        <title>Comparative genomics and taxonomic characterization of three novel marine species of genus Reichenbachiella exhibiting antioxidant and polysaccharide degradation activities.</title>
        <authorList>
            <person name="Muhammad N."/>
            <person name="Lee Y.-J."/>
            <person name="Ko J."/>
            <person name="Kim S.-G."/>
        </authorList>
    </citation>
    <scope>NUCLEOTIDE SEQUENCE</scope>
    <source>
        <strain evidence="6">Wsw4-B4</strain>
    </source>
</reference>
<evidence type="ECO:0000313" key="6">
    <source>
        <dbReference type="EMBL" id="UXX78574.1"/>
    </source>
</evidence>
<dbReference type="Gene3D" id="3.40.50.1000">
    <property type="entry name" value="HAD superfamily/HAD-like"/>
    <property type="match status" value="2"/>
</dbReference>
<comment type="cofactor">
    <cofactor evidence="1">
        <name>Mg(2+)</name>
        <dbReference type="ChEBI" id="CHEBI:18420"/>
    </cofactor>
</comment>
<dbReference type="PANTHER" id="PTHR19288:SF46">
    <property type="entry name" value="HALOACID DEHALOGENASE-LIKE HYDROLASE DOMAIN-CONTAINING PROTEIN 2"/>
    <property type="match status" value="1"/>
</dbReference>
<sequence>MNPIKGLLIDIDGVLIEDGHALDKAVDKLNELKSNYSIRLLTNTTTKRVKEIHQMLTRLGFDIHQNEIVTAPVAAQILLKHSGYTRIYPVVSTNILPEFEGFTFDEKEPQAIVVGDIGRRWDYDLLNQIFKPLMSGAELIALHKGKFWKSEGALQLDIGAFVAGLEYATGKAATVIGKPSRSFFDAALKSMGLPKNEVLMIGDDIDGDIGGAQHAGIKACLVKTGKYNEQFVAQSELKPDQVIATFAALSL</sequence>
<keyword evidence="7" id="KW-1185">Reference proteome</keyword>
<comment type="similarity">
    <text evidence="2">Belongs to the HAD-like hydrolase superfamily.</text>
</comment>
<dbReference type="InterPro" id="IPR006357">
    <property type="entry name" value="HAD-SF_hydro_IIA"/>
</dbReference>
<dbReference type="InterPro" id="IPR006355">
    <property type="entry name" value="LHPP/HDHD2"/>
</dbReference>
<accession>A0ABY6CYV2</accession>
<dbReference type="EMBL" id="CP106735">
    <property type="protein sequence ID" value="UXX78574.1"/>
    <property type="molecule type" value="Genomic_DNA"/>
</dbReference>
<dbReference type="InterPro" id="IPR023214">
    <property type="entry name" value="HAD_sf"/>
</dbReference>
<protein>
    <recommendedName>
        <fullName evidence="5">Haloacid dehalogenase-like hydrolase domain-containing protein 2</fullName>
    </recommendedName>
</protein>
<dbReference type="SUPFAM" id="SSF56784">
    <property type="entry name" value="HAD-like"/>
    <property type="match status" value="1"/>
</dbReference>
<evidence type="ECO:0000256" key="1">
    <source>
        <dbReference type="ARBA" id="ARBA00001946"/>
    </source>
</evidence>
<dbReference type="PANTHER" id="PTHR19288">
    <property type="entry name" value="4-NITROPHENYLPHOSPHATASE-RELATED"/>
    <property type="match status" value="1"/>
</dbReference>
<evidence type="ECO:0000256" key="2">
    <source>
        <dbReference type="ARBA" id="ARBA00007958"/>
    </source>
</evidence>
<evidence type="ECO:0000256" key="4">
    <source>
        <dbReference type="ARBA" id="ARBA00022842"/>
    </source>
</evidence>
<gene>
    <name evidence="6" type="ORF">N7E81_14530</name>
</gene>
<evidence type="ECO:0000256" key="3">
    <source>
        <dbReference type="ARBA" id="ARBA00022723"/>
    </source>
</evidence>
<evidence type="ECO:0000256" key="5">
    <source>
        <dbReference type="ARBA" id="ARBA00039666"/>
    </source>
</evidence>
<name>A0ABY6CYV2_9BACT</name>
<keyword evidence="4" id="KW-0460">Magnesium</keyword>
<dbReference type="NCBIfam" id="TIGR01460">
    <property type="entry name" value="HAD-SF-IIA"/>
    <property type="match status" value="1"/>
</dbReference>
<dbReference type="NCBIfam" id="TIGR01458">
    <property type="entry name" value="HAD-SF-IIA-hyp3"/>
    <property type="match status" value="1"/>
</dbReference>
<keyword evidence="6" id="KW-0378">Hydrolase</keyword>
<dbReference type="Pfam" id="PF13344">
    <property type="entry name" value="Hydrolase_6"/>
    <property type="match status" value="1"/>
</dbReference>
<dbReference type="GO" id="GO:0016787">
    <property type="term" value="F:hydrolase activity"/>
    <property type="evidence" value="ECO:0007669"/>
    <property type="project" value="UniProtKB-KW"/>
</dbReference>